<dbReference type="AlphaFoldDB" id="A0A378KNX2"/>
<accession>A0A378KNX2</accession>
<evidence type="ECO:0000313" key="2">
    <source>
        <dbReference type="Proteomes" id="UP000254033"/>
    </source>
</evidence>
<proteinExistence type="predicted"/>
<evidence type="ECO:0000313" key="1">
    <source>
        <dbReference type="EMBL" id="STX88341.1"/>
    </source>
</evidence>
<dbReference type="RefSeq" id="WP_115176548.1">
    <property type="nucleotide sequence ID" value="NZ_UGNY01000002.1"/>
</dbReference>
<dbReference type="Proteomes" id="UP000254033">
    <property type="component" value="Unassembled WGS sequence"/>
</dbReference>
<sequence>MKAENMEKLVKHLSKFIKTGDFQDSPHNTEYYLYIDIFLDENKSNERLHIDRFSEELARRLIVDEQIPELDSNSADYDPESLPQRRYDIFYYTWYSWNIMYDELHVKRGLI</sequence>
<organism evidence="1 2">
    <name type="scientific">Legionella feeleii</name>
    <dbReference type="NCBI Taxonomy" id="453"/>
    <lineage>
        <taxon>Bacteria</taxon>
        <taxon>Pseudomonadati</taxon>
        <taxon>Pseudomonadota</taxon>
        <taxon>Gammaproteobacteria</taxon>
        <taxon>Legionellales</taxon>
        <taxon>Legionellaceae</taxon>
        <taxon>Legionella</taxon>
    </lineage>
</organism>
<protein>
    <submittedName>
        <fullName evidence="1">Uncharacterized protein</fullName>
    </submittedName>
</protein>
<gene>
    <name evidence="1" type="ORF">NCTC11978_03358</name>
</gene>
<name>A0A378KNX2_9GAMM</name>
<reference evidence="1 2" key="1">
    <citation type="submission" date="2018-06" db="EMBL/GenBank/DDBJ databases">
        <authorList>
            <consortium name="Pathogen Informatics"/>
            <person name="Doyle S."/>
        </authorList>
    </citation>
    <scope>NUCLEOTIDE SEQUENCE [LARGE SCALE GENOMIC DNA]</scope>
    <source>
        <strain evidence="1 2">NCTC11978</strain>
    </source>
</reference>
<dbReference type="EMBL" id="UGNY01000002">
    <property type="protein sequence ID" value="STX88341.1"/>
    <property type="molecule type" value="Genomic_DNA"/>
</dbReference>